<evidence type="ECO:0000313" key="1">
    <source>
        <dbReference type="EMBL" id="KYC64468.1"/>
    </source>
</evidence>
<dbReference type="AlphaFoldDB" id="A0A150K5G8"/>
<evidence type="ECO:0000313" key="2">
    <source>
        <dbReference type="Proteomes" id="UP000075288"/>
    </source>
</evidence>
<reference evidence="1 2" key="1">
    <citation type="submission" date="2016-01" db="EMBL/GenBank/DDBJ databases">
        <title>Genome Sequences of Twelve Sporeforming Bacillus Species Isolated from Foods.</title>
        <authorList>
            <person name="Berendsen E.M."/>
            <person name="Wells-Bennik M.H."/>
            <person name="Krawcyk A.O."/>
            <person name="De Jong A."/>
            <person name="Holsappel S."/>
            <person name="Eijlander R.T."/>
            <person name="Kuipers O.P."/>
        </authorList>
    </citation>
    <scope>NUCLEOTIDE SEQUENCE [LARGE SCALE GENOMIC DNA]</scope>
    <source>
        <strain evidence="1 2">B4098</strain>
    </source>
</reference>
<dbReference type="EMBL" id="LQYG01000027">
    <property type="protein sequence ID" value="KYC64468.1"/>
    <property type="molecule type" value="Genomic_DNA"/>
</dbReference>
<proteinExistence type="predicted"/>
<dbReference type="PATRIC" id="fig|1398.26.peg.2124"/>
<accession>A0A150K5G8</accession>
<sequence length="39" mass="4182">MSQSIAFASMPAFFARAGTCRKSGKEDIFTGVSQLPPFV</sequence>
<name>A0A150K5G8_HEYCO</name>
<protein>
    <submittedName>
        <fullName evidence="1">Uncharacterized protein</fullName>
    </submittedName>
</protein>
<organism evidence="1 2">
    <name type="scientific">Heyndrickxia coagulans</name>
    <name type="common">Weizmannia coagulans</name>
    <dbReference type="NCBI Taxonomy" id="1398"/>
    <lineage>
        <taxon>Bacteria</taxon>
        <taxon>Bacillati</taxon>
        <taxon>Bacillota</taxon>
        <taxon>Bacilli</taxon>
        <taxon>Bacillales</taxon>
        <taxon>Bacillaceae</taxon>
        <taxon>Heyndrickxia</taxon>
    </lineage>
</organism>
<gene>
    <name evidence="1" type="ORF">B4098_3176</name>
</gene>
<comment type="caution">
    <text evidence="1">The sequence shown here is derived from an EMBL/GenBank/DDBJ whole genome shotgun (WGS) entry which is preliminary data.</text>
</comment>
<dbReference type="Proteomes" id="UP000075288">
    <property type="component" value="Unassembled WGS sequence"/>
</dbReference>